<dbReference type="SMART" id="SM00292">
    <property type="entry name" value="BRCT"/>
    <property type="match status" value="1"/>
</dbReference>
<comment type="caution">
    <text evidence="26">The sequence shown here is derived from an EMBL/GenBank/DDBJ whole genome shotgun (WGS) entry which is preliminary data.</text>
</comment>
<evidence type="ECO:0000256" key="10">
    <source>
        <dbReference type="ARBA" id="ARBA00022771"/>
    </source>
</evidence>
<keyword evidence="4 18" id="KW-0328">Glycosyltransferase</keyword>
<evidence type="ECO:0000256" key="7">
    <source>
        <dbReference type="ARBA" id="ARBA00022723"/>
    </source>
</evidence>
<feature type="domain" description="WGR" evidence="25">
    <location>
        <begin position="514"/>
        <end position="614"/>
    </location>
</feature>
<evidence type="ECO:0000256" key="18">
    <source>
        <dbReference type="PIRNR" id="PIRNR000489"/>
    </source>
</evidence>
<comment type="similarity">
    <text evidence="15">Belongs to the ARTD/PARP family.</text>
</comment>
<dbReference type="CDD" id="cd08001">
    <property type="entry name" value="WGR_PARP1_like"/>
    <property type="match status" value="1"/>
</dbReference>
<dbReference type="SUPFAM" id="SSF52113">
    <property type="entry name" value="BRCT domain"/>
    <property type="match status" value="1"/>
</dbReference>
<dbReference type="InterPro" id="IPR036420">
    <property type="entry name" value="BRCT_dom_sf"/>
</dbReference>
<evidence type="ECO:0000256" key="11">
    <source>
        <dbReference type="ARBA" id="ARBA00022833"/>
    </source>
</evidence>
<dbReference type="Proteomes" id="UP001174677">
    <property type="component" value="Chromosome 2"/>
</dbReference>
<dbReference type="SMART" id="SM01335">
    <property type="entry name" value="PADR1"/>
    <property type="match status" value="1"/>
</dbReference>
<evidence type="ECO:0000256" key="17">
    <source>
        <dbReference type="ARBA" id="ARBA00033987"/>
    </source>
</evidence>
<dbReference type="Pfam" id="PF08063">
    <property type="entry name" value="Zn_ribbon_PADR1"/>
    <property type="match status" value="1"/>
</dbReference>
<dbReference type="Pfam" id="PF05406">
    <property type="entry name" value="WGR"/>
    <property type="match status" value="1"/>
</dbReference>
<feature type="domain" description="PARP-type" evidence="21">
    <location>
        <begin position="8"/>
        <end position="91"/>
    </location>
</feature>
<keyword evidence="13 18" id="KW-0238">DNA-binding</keyword>
<accession>A0ABQ9N712</accession>
<dbReference type="SMART" id="SM01336">
    <property type="entry name" value="zf-PARP"/>
    <property type="match status" value="2"/>
</dbReference>
<comment type="catalytic activity">
    <reaction evidence="17 18">
        <text>NAD(+) + (ADP-D-ribosyl)n-acceptor = nicotinamide + (ADP-D-ribosyl)n+1-acceptor + H(+).</text>
        <dbReference type="EC" id="2.4.2.30"/>
    </reaction>
</comment>
<feature type="region of interest" description="Disordered" evidence="20">
    <location>
        <begin position="186"/>
        <end position="245"/>
    </location>
</feature>
<dbReference type="Gene3D" id="1.20.142.10">
    <property type="entry name" value="Poly(ADP-ribose) polymerase, regulatory domain"/>
    <property type="match status" value="1"/>
</dbReference>
<dbReference type="SUPFAM" id="SSF47587">
    <property type="entry name" value="Domain of poly(ADP-ribose) polymerase"/>
    <property type="match status" value="1"/>
</dbReference>
<dbReference type="Gene3D" id="3.90.228.10">
    <property type="match status" value="1"/>
</dbReference>
<dbReference type="SMART" id="SM00773">
    <property type="entry name" value="WGR"/>
    <property type="match status" value="1"/>
</dbReference>
<keyword evidence="14 18" id="KW-0539">Nucleus</keyword>
<dbReference type="SUPFAM" id="SSF57716">
    <property type="entry name" value="Glucocorticoid receptor-like (DNA-binding domain)"/>
    <property type="match status" value="2"/>
</dbReference>
<keyword evidence="11 18" id="KW-0862">Zinc</keyword>
<feature type="domain" description="PARP-type" evidence="21">
    <location>
        <begin position="103"/>
        <end position="183"/>
    </location>
</feature>
<dbReference type="EC" id="2.4.2.30" evidence="18"/>
<evidence type="ECO:0000256" key="19">
    <source>
        <dbReference type="RuleBase" id="RU362114"/>
    </source>
</evidence>
<dbReference type="SUPFAM" id="SSF56399">
    <property type="entry name" value="ADP-ribosylation"/>
    <property type="match status" value="1"/>
</dbReference>
<dbReference type="PANTHER" id="PTHR10459">
    <property type="entry name" value="DNA LIGASE"/>
    <property type="match status" value="1"/>
</dbReference>
<evidence type="ECO:0000256" key="4">
    <source>
        <dbReference type="ARBA" id="ARBA00022676"/>
    </source>
</evidence>
<evidence type="ECO:0000256" key="16">
    <source>
        <dbReference type="ARBA" id="ARBA00024945"/>
    </source>
</evidence>
<keyword evidence="10" id="KW-0863">Zinc-finger</keyword>
<dbReference type="Pfam" id="PF21728">
    <property type="entry name" value="PADR1_N"/>
    <property type="match status" value="1"/>
</dbReference>
<comment type="subcellular location">
    <subcellularLocation>
        <location evidence="3 18">Nucleus</location>
    </subcellularLocation>
</comment>
<comment type="catalytic activity">
    <reaction evidence="2 18">
        <text>L-glutamyl-[protein] + NAD(+) = 5-O-(ADP-D-ribosyl)-L-glutamyl-[protein] + nicotinamide</text>
        <dbReference type="Rhea" id="RHEA:58224"/>
        <dbReference type="Rhea" id="RHEA-COMP:10208"/>
        <dbReference type="Rhea" id="RHEA-COMP:15089"/>
        <dbReference type="ChEBI" id="CHEBI:17154"/>
        <dbReference type="ChEBI" id="CHEBI:29973"/>
        <dbReference type="ChEBI" id="CHEBI:57540"/>
        <dbReference type="ChEBI" id="CHEBI:142540"/>
    </reaction>
</comment>
<feature type="domain" description="BRCT" evidence="22">
    <location>
        <begin position="394"/>
        <end position="485"/>
    </location>
</feature>
<dbReference type="InterPro" id="IPR050800">
    <property type="entry name" value="ARTD/PARP"/>
</dbReference>
<keyword evidence="7 18" id="KW-0479">Metal-binding</keyword>
<evidence type="ECO:0000256" key="14">
    <source>
        <dbReference type="ARBA" id="ARBA00023242"/>
    </source>
</evidence>
<dbReference type="Pfam" id="PF00645">
    <property type="entry name" value="zf-PARP"/>
    <property type="match status" value="2"/>
</dbReference>
<keyword evidence="27" id="KW-1185">Reference proteome</keyword>
<evidence type="ECO:0000259" key="24">
    <source>
        <dbReference type="PROSITE" id="PS51060"/>
    </source>
</evidence>
<evidence type="ECO:0000256" key="12">
    <source>
        <dbReference type="ARBA" id="ARBA00023027"/>
    </source>
</evidence>
<dbReference type="InterPro" id="IPR004102">
    <property type="entry name" value="Poly(ADP-ribose)pol_reg_dom"/>
</dbReference>
<organism evidence="26 27">
    <name type="scientific">Hevea brasiliensis</name>
    <name type="common">Para rubber tree</name>
    <name type="synonym">Siphonia brasiliensis</name>
    <dbReference type="NCBI Taxonomy" id="3981"/>
    <lineage>
        <taxon>Eukaryota</taxon>
        <taxon>Viridiplantae</taxon>
        <taxon>Streptophyta</taxon>
        <taxon>Embryophyta</taxon>
        <taxon>Tracheophyta</taxon>
        <taxon>Spermatophyta</taxon>
        <taxon>Magnoliopsida</taxon>
        <taxon>eudicotyledons</taxon>
        <taxon>Gunneridae</taxon>
        <taxon>Pentapetalae</taxon>
        <taxon>rosids</taxon>
        <taxon>fabids</taxon>
        <taxon>Malpighiales</taxon>
        <taxon>Euphorbiaceae</taxon>
        <taxon>Crotonoideae</taxon>
        <taxon>Micrandreae</taxon>
        <taxon>Hevea</taxon>
    </lineage>
</organism>
<gene>
    <name evidence="26" type="ORF">P3X46_003410</name>
</gene>
<dbReference type="PROSITE" id="PS51059">
    <property type="entry name" value="PARP_CATALYTIC"/>
    <property type="match status" value="1"/>
</dbReference>
<dbReference type="EMBL" id="JARPOI010000002">
    <property type="protein sequence ID" value="KAJ9188009.1"/>
    <property type="molecule type" value="Genomic_DNA"/>
</dbReference>
<dbReference type="Gene3D" id="3.30.1740.10">
    <property type="entry name" value="Zinc finger, PARP-type"/>
    <property type="match status" value="2"/>
</dbReference>
<keyword evidence="6" id="KW-0548">Nucleotidyltransferase</keyword>
<dbReference type="InterPro" id="IPR012982">
    <property type="entry name" value="PARP1-like_PADR1_Zn_ribbon"/>
</dbReference>
<reference evidence="26" key="1">
    <citation type="journal article" date="2023" name="Plant Biotechnol. J.">
        <title>Chromosome-level wild Hevea brasiliensis genome provides new tools for genomic-assisted breeding and valuable loci to elevate rubber yield.</title>
        <authorList>
            <person name="Cheng H."/>
            <person name="Song X."/>
            <person name="Hu Y."/>
            <person name="Wu T."/>
            <person name="Yang Q."/>
            <person name="An Z."/>
            <person name="Feng S."/>
            <person name="Deng Z."/>
            <person name="Wu W."/>
            <person name="Zeng X."/>
            <person name="Tu M."/>
            <person name="Wang X."/>
            <person name="Huang H."/>
        </authorList>
    </citation>
    <scope>NUCLEOTIDE SEQUENCE</scope>
    <source>
        <strain evidence="26">MT/VB/25A 57/8</strain>
    </source>
</reference>
<evidence type="ECO:0000313" key="27">
    <source>
        <dbReference type="Proteomes" id="UP001174677"/>
    </source>
</evidence>
<dbReference type="PIRSF" id="PIRSF000489">
    <property type="entry name" value="NAD_ADPRT"/>
    <property type="match status" value="1"/>
</dbReference>
<evidence type="ECO:0000256" key="13">
    <source>
        <dbReference type="ARBA" id="ARBA00023125"/>
    </source>
</evidence>
<dbReference type="InterPro" id="IPR012317">
    <property type="entry name" value="Poly(ADP-ribose)pol_cat_dom"/>
</dbReference>
<evidence type="ECO:0000256" key="15">
    <source>
        <dbReference type="ARBA" id="ARBA00024347"/>
    </source>
</evidence>
<keyword evidence="9" id="KW-0013">ADP-ribosylation</keyword>
<evidence type="ECO:0000256" key="6">
    <source>
        <dbReference type="ARBA" id="ARBA00022695"/>
    </source>
</evidence>
<dbReference type="InterPro" id="IPR001357">
    <property type="entry name" value="BRCT_dom"/>
</dbReference>
<evidence type="ECO:0000256" key="8">
    <source>
        <dbReference type="ARBA" id="ARBA00022737"/>
    </source>
</evidence>
<dbReference type="InterPro" id="IPR049296">
    <property type="entry name" value="PARP1-like_PADR1_N"/>
</dbReference>
<dbReference type="Gene3D" id="3.40.50.10190">
    <property type="entry name" value="BRCT domain"/>
    <property type="match status" value="1"/>
</dbReference>
<evidence type="ECO:0000259" key="22">
    <source>
        <dbReference type="PROSITE" id="PS50172"/>
    </source>
</evidence>
<comment type="catalytic activity">
    <reaction evidence="1 18">
        <text>L-aspartyl-[protein] + NAD(+) = 4-O-(ADP-D-ribosyl)-L-aspartyl-[protein] + nicotinamide</text>
        <dbReference type="Rhea" id="RHEA:54424"/>
        <dbReference type="Rhea" id="RHEA-COMP:9867"/>
        <dbReference type="Rhea" id="RHEA-COMP:13832"/>
        <dbReference type="ChEBI" id="CHEBI:17154"/>
        <dbReference type="ChEBI" id="CHEBI:29961"/>
        <dbReference type="ChEBI" id="CHEBI:57540"/>
        <dbReference type="ChEBI" id="CHEBI:138102"/>
    </reaction>
</comment>
<dbReference type="Pfam" id="PF02877">
    <property type="entry name" value="PARP_reg"/>
    <property type="match status" value="1"/>
</dbReference>
<proteinExistence type="inferred from homology"/>
<keyword evidence="5 18" id="KW-0808">Transferase</keyword>
<evidence type="ECO:0000259" key="21">
    <source>
        <dbReference type="PROSITE" id="PS50064"/>
    </source>
</evidence>
<sequence>MATPPKPWKAEYAKSGRSSCKTCKKPIDKESLRLGKMVQATQFDGFMPMWNHVGCILKKAKQIKSIDDVEGIESLRWEDQQNIRKYVEGGGSSNTNAVSAMEYGIEVSQTSRATCRRCNQKIMKGQVRLSSKPEEPRAKGLAWHHFTCFVDLYPSIQVEKLSGWESLPPADQAAVHALVKDVPSTAKSGAVEGKEDKELQQSTSRVGIKRRKDSGDGDDQNSKVAKADGDVSNRRSASTKTAKELESKLEAQSKELWALKDNLRKHVTTAELRQMLEANDQDSSGAELDLRDRCADGMMFGALGHCPICSGFLRYSGGTYRCNGFLSEWSKCSYSTHEPERLKGKWKVPEDTNNQYLSNWFKSQKSNKPARVLPPPSSENSSGTQAANSQSPSSKSENLRDLKVAFAGLPRESVEEWKAKIEGVGGQVHAKIKKDTNCFIVSGVSDCEDAEMRKARRMKLPMVREDYLVECFKKHKKLPFDLYKVEAVGGASSMVTVKVKGRSAVHEASGLQDTGHILEDGKSIYNTTLNMSDLSTGVNSYYILQIIQDDKGSDCHVFRKWGRVGNDKIGGIKLEEMSKSDAVSEFERLFLEKTGNSWEAWEQKQNFQKKPGKFFPLDIDYGVNKQLKHKNRSGADSQLPHPLVELMKMLFNVEAYRAAMMEFEINMSEMPLGKLSKNNIQKGFEALTEIQSLLNSTTHDPSIKESLIIDASNRFFTVIPSIHPHVIRDEDDFKSKVKMLEALQDIEIASRLVGFDADNDDSFDDKYRKLHCEINPLPHDSEDYRLIEKYLHNTHAPTHTDWSLELEEVFSLERKGEIDKFAPYRKKLKNRMLLWHGSRLTNFVGILSQGLRIAPPEAPATGYMFGKGIYFADLVSKSAQYCYTDKKNPVGLMLLSEVALGEVCELKNAMYMDKPPEGKHSTKGLGKKVPQESEFVKWSDDVIVPCGKPVPSKVKVSELMYNEYIVYNTAQVKMQFLLKVRFHHKR</sequence>
<evidence type="ECO:0000256" key="9">
    <source>
        <dbReference type="ARBA" id="ARBA00022765"/>
    </source>
</evidence>
<dbReference type="Gene3D" id="2.20.25.630">
    <property type="match status" value="1"/>
</dbReference>
<dbReference type="InterPro" id="IPR036616">
    <property type="entry name" value="Poly(ADP-ribose)pol_reg_dom_sf"/>
</dbReference>
<dbReference type="Pfam" id="PF00644">
    <property type="entry name" value="PARP"/>
    <property type="match status" value="1"/>
</dbReference>
<keyword evidence="12 18" id="KW-0520">NAD</keyword>
<dbReference type="PROSITE" id="PS50064">
    <property type="entry name" value="ZF_PARP_2"/>
    <property type="match status" value="2"/>
</dbReference>
<protein>
    <recommendedName>
        <fullName evidence="18 19">Poly [ADP-ribose] polymerase</fullName>
        <ecNumber evidence="18">2.4.2.30</ecNumber>
    </recommendedName>
</protein>
<dbReference type="Pfam" id="PF00533">
    <property type="entry name" value="BRCT"/>
    <property type="match status" value="1"/>
</dbReference>
<feature type="compositionally biased region" description="Polar residues" evidence="20">
    <location>
        <begin position="378"/>
        <end position="396"/>
    </location>
</feature>
<feature type="domain" description="PARP alpha-helical" evidence="24">
    <location>
        <begin position="636"/>
        <end position="754"/>
    </location>
</feature>
<evidence type="ECO:0000256" key="3">
    <source>
        <dbReference type="ARBA" id="ARBA00004123"/>
    </source>
</evidence>
<dbReference type="CDD" id="cd01437">
    <property type="entry name" value="parp_like"/>
    <property type="match status" value="1"/>
</dbReference>
<evidence type="ECO:0000259" key="25">
    <source>
        <dbReference type="PROSITE" id="PS51977"/>
    </source>
</evidence>
<feature type="region of interest" description="Disordered" evidence="20">
    <location>
        <begin position="364"/>
        <end position="397"/>
    </location>
</feature>
<dbReference type="PANTHER" id="PTHR10459:SF80">
    <property type="entry name" value="POLY [ADP-RIBOSE] POLYMERASE 1"/>
    <property type="match status" value="1"/>
</dbReference>
<dbReference type="SUPFAM" id="SSF142921">
    <property type="entry name" value="WGR domain-like"/>
    <property type="match status" value="1"/>
</dbReference>
<dbReference type="InterPro" id="IPR036930">
    <property type="entry name" value="WGR_dom_sf"/>
</dbReference>
<comment type="function">
    <text evidence="16">Involved in the base excision repair (BER) pathway, by catalyzing the poly(ADP-ribosyl)ation of a limited number of acceptor proteins involved in chromatin architecture and in DNA metabolism. This modification follows DNA damages and appears as an obligatory step in a detection/signaling pathway leading to the reparation of DNA strand breaks.</text>
</comment>
<evidence type="ECO:0000256" key="2">
    <source>
        <dbReference type="ARBA" id="ARBA00000459"/>
    </source>
</evidence>
<dbReference type="InterPro" id="IPR001510">
    <property type="entry name" value="Znf_PARP"/>
</dbReference>
<feature type="domain" description="PARP catalytic" evidence="23">
    <location>
        <begin position="761"/>
        <end position="986"/>
    </location>
</feature>
<dbReference type="InterPro" id="IPR038650">
    <property type="entry name" value="PADR1_C_dom_sf"/>
</dbReference>
<evidence type="ECO:0000259" key="23">
    <source>
        <dbReference type="PROSITE" id="PS51059"/>
    </source>
</evidence>
<dbReference type="PROSITE" id="PS52007">
    <property type="entry name" value="PADR1"/>
    <property type="match status" value="1"/>
</dbReference>
<dbReference type="PROSITE" id="PS50172">
    <property type="entry name" value="BRCT"/>
    <property type="match status" value="1"/>
</dbReference>
<name>A0ABQ9N712_HEVBR</name>
<evidence type="ECO:0000313" key="26">
    <source>
        <dbReference type="EMBL" id="KAJ9188009.1"/>
    </source>
</evidence>
<dbReference type="Gene3D" id="1.10.20.130">
    <property type="match status" value="1"/>
</dbReference>
<keyword evidence="8" id="KW-0677">Repeat</keyword>
<evidence type="ECO:0000256" key="1">
    <source>
        <dbReference type="ARBA" id="ARBA00000438"/>
    </source>
</evidence>
<dbReference type="InterPro" id="IPR008288">
    <property type="entry name" value="PARP"/>
</dbReference>
<evidence type="ECO:0000256" key="5">
    <source>
        <dbReference type="ARBA" id="ARBA00022679"/>
    </source>
</evidence>
<evidence type="ECO:0000256" key="20">
    <source>
        <dbReference type="SAM" id="MobiDB-lite"/>
    </source>
</evidence>
<dbReference type="PROSITE" id="PS51977">
    <property type="entry name" value="WGR"/>
    <property type="match status" value="1"/>
</dbReference>
<dbReference type="InterPro" id="IPR036957">
    <property type="entry name" value="Znf_PARP_sf"/>
</dbReference>
<dbReference type="InterPro" id="IPR008893">
    <property type="entry name" value="WGR_domain"/>
</dbReference>
<dbReference type="PROSITE" id="PS51060">
    <property type="entry name" value="PARP_ALPHA_HD"/>
    <property type="match status" value="1"/>
</dbReference>